<name>A0ABY5VUR6_9ACTN</name>
<evidence type="ECO:0000313" key="1">
    <source>
        <dbReference type="EMBL" id="UWP80937.1"/>
    </source>
</evidence>
<reference evidence="1" key="2">
    <citation type="submission" date="2022-09" db="EMBL/GenBank/DDBJ databases">
        <title>Biosynthetic gene clusters of Dactylosporangioum fulvum.</title>
        <authorList>
            <person name="Caradec T."/>
        </authorList>
    </citation>
    <scope>NUCLEOTIDE SEQUENCE</scope>
    <source>
        <strain evidence="1">NRRL B-16292</strain>
    </source>
</reference>
<dbReference type="Pfam" id="PF06053">
    <property type="entry name" value="DUF929"/>
    <property type="match status" value="1"/>
</dbReference>
<keyword evidence="2" id="KW-1185">Reference proteome</keyword>
<protein>
    <submittedName>
        <fullName evidence="1">DUF929 domain-containing protein</fullName>
    </submittedName>
</protein>
<reference evidence="1" key="1">
    <citation type="submission" date="2021-04" db="EMBL/GenBank/DDBJ databases">
        <authorList>
            <person name="Hartkoorn R.C."/>
            <person name="Beaudoing E."/>
            <person name="Hot D."/>
        </authorList>
    </citation>
    <scope>NUCLEOTIDE SEQUENCE</scope>
    <source>
        <strain evidence="1">NRRL B-16292</strain>
    </source>
</reference>
<gene>
    <name evidence="1" type="ORF">Dfulv_38285</name>
</gene>
<dbReference type="InterPro" id="IPR009272">
    <property type="entry name" value="DUF929"/>
</dbReference>
<sequence length="308" mass="32257">MSKRQRDSRDYARRMRMIQERATARQGRMRQATTAIVVVIVAFAVMVVAKLGGAGSGGGPAPQALPSGAAATAVITAVTTVPAATLNAVDGGNNTVPPKVITGQPALTQDGKPLVLYVGAEYCPFCASQRWPVVIALSRFGTFEGLSLSRSASDDVYPNTPTLSFHGSKYTSQYLAFQGVETATNKRKGGSYAPLDTLTPQQQQILQKYNAPPYVDAASAGAIPFIDFANQAIATGSSYSPQLLQGKTHEQVAAAVNDPQSQLGRTIDANANAMTALLCKLTNGQPGDVCTSPAVSAFQGEFANVSVK</sequence>
<dbReference type="Proteomes" id="UP001059617">
    <property type="component" value="Chromosome"/>
</dbReference>
<evidence type="ECO:0000313" key="2">
    <source>
        <dbReference type="Proteomes" id="UP001059617"/>
    </source>
</evidence>
<dbReference type="RefSeq" id="WP_259858700.1">
    <property type="nucleotide sequence ID" value="NZ_BAAAST010000028.1"/>
</dbReference>
<accession>A0ABY5VUR6</accession>
<organism evidence="1 2">
    <name type="scientific">Dactylosporangium fulvum</name>
    <dbReference type="NCBI Taxonomy" id="53359"/>
    <lineage>
        <taxon>Bacteria</taxon>
        <taxon>Bacillati</taxon>
        <taxon>Actinomycetota</taxon>
        <taxon>Actinomycetes</taxon>
        <taxon>Micromonosporales</taxon>
        <taxon>Micromonosporaceae</taxon>
        <taxon>Dactylosporangium</taxon>
    </lineage>
</organism>
<proteinExistence type="predicted"/>
<dbReference type="EMBL" id="CP073720">
    <property type="protein sequence ID" value="UWP80937.1"/>
    <property type="molecule type" value="Genomic_DNA"/>
</dbReference>